<dbReference type="NCBIfam" id="TIGR03359">
    <property type="entry name" value="VI_chp_6"/>
    <property type="match status" value="1"/>
</dbReference>
<evidence type="ECO:0000313" key="2">
    <source>
        <dbReference type="Proteomes" id="UP000053235"/>
    </source>
</evidence>
<dbReference type="PANTHER" id="PTHR35370">
    <property type="entry name" value="CYTOPLASMIC PROTEIN-RELATED-RELATED"/>
    <property type="match status" value="1"/>
</dbReference>
<dbReference type="AlphaFoldDB" id="A0A0M6ZXA3"/>
<dbReference type="InterPro" id="IPR010272">
    <property type="entry name" value="T6SS_TssF"/>
</dbReference>
<dbReference type="PIRSF" id="PIRSF028304">
    <property type="entry name" value="UCP028304"/>
    <property type="match status" value="1"/>
</dbReference>
<protein>
    <submittedName>
        <fullName evidence="1">Type VI secretion protein, family</fullName>
    </submittedName>
</protein>
<dbReference type="PANTHER" id="PTHR35370:SF1">
    <property type="entry name" value="TYPE VI SECRETION SYSTEM COMPONENT TSSF1"/>
    <property type="match status" value="1"/>
</dbReference>
<dbReference type="Pfam" id="PF05947">
    <property type="entry name" value="T6SS_TssF"/>
    <property type="match status" value="1"/>
</dbReference>
<dbReference type="STRING" id="388408.LAX5112_01141"/>
<reference evidence="2" key="1">
    <citation type="submission" date="2015-07" db="EMBL/GenBank/DDBJ databases">
        <authorList>
            <person name="Rodrigo-Torres Lidia"/>
            <person name="Arahal R.David."/>
        </authorList>
    </citation>
    <scope>NUCLEOTIDE SEQUENCE [LARGE SCALE GENOMIC DNA]</scope>
    <source>
        <strain evidence="2">CECT 5112</strain>
    </source>
</reference>
<organism evidence="1 2">
    <name type="scientific">Roseibium alexandrii</name>
    <dbReference type="NCBI Taxonomy" id="388408"/>
    <lineage>
        <taxon>Bacteria</taxon>
        <taxon>Pseudomonadati</taxon>
        <taxon>Pseudomonadota</taxon>
        <taxon>Alphaproteobacteria</taxon>
        <taxon>Hyphomicrobiales</taxon>
        <taxon>Stappiaceae</taxon>
        <taxon>Roseibium</taxon>
    </lineage>
</organism>
<accession>A0A0M6ZXA3</accession>
<dbReference type="EMBL" id="CXWD01000004">
    <property type="protein sequence ID" value="CTQ66917.1"/>
    <property type="molecule type" value="Genomic_DNA"/>
</dbReference>
<gene>
    <name evidence="1" type="ORF">LAX5112_01141</name>
</gene>
<proteinExistence type="predicted"/>
<sequence>MSVNSYYRDELSYLKELGVEFAKANPRLSKYLADDPTDPDVERLMEGFAFLVGRLRQRLDAEMPEVAHSLLKLIWPHYLRPVPPMTTLKFRHAPDVSELAIRVPKGTSVKTASMNGEAVPFRTTLDLNVLPLEISDTNLDNRKDSASLELSFTKTAGAGLAALAAAPLTLYLGGQGETNTAQQLYLYLMKRLRSVQLLPKGQDPITADVVLEPVGFERDEASLPYPEGSFDGFRIMQEYFSCPEKFMYVRIRGLEKYARVTADSFKLVFHFNQGFSNLSRVMPHQIQLNTTPAVNLFEAEGQALLVSHDRSEYPVRPLGGRELRSVHDVLSVTGWVQGSSKRIDYQAFESFSHDSSGADPDKLYYRATIKPSVLGSGVDHYISFVTRLNKSGEPLTETISLNLLCSNGEHAGKFGIGSVNQPTSETPAKLVFTNITRILGEVPPPLDDRILWTLIANLSRNYASLIDVEALRTVIGAYDFRANVDRQAALQRDLLLQSFKSFERRSVDIFRNGRPVRAYELVLRLAESEMGGEAEMYLFGCVLDRFLKSYASINSLHRLSIIGTDSNTLLNWDPKEGSAAQL</sequence>
<evidence type="ECO:0000313" key="1">
    <source>
        <dbReference type="EMBL" id="CTQ66917.1"/>
    </source>
</evidence>
<dbReference type="RefSeq" id="WP_055670995.1">
    <property type="nucleotide sequence ID" value="NZ_CXWD01000004.1"/>
</dbReference>
<keyword evidence="2" id="KW-1185">Reference proteome</keyword>
<name>A0A0M6ZXA3_9HYPH</name>
<dbReference type="Proteomes" id="UP000053235">
    <property type="component" value="Unassembled WGS sequence"/>
</dbReference>
<dbReference type="OrthoDB" id="9763676at2"/>